<gene>
    <name evidence="5" type="primary">ccmA</name>
    <name evidence="5" type="ORF">VPK24_01455</name>
</gene>
<dbReference type="Proteomes" id="UP001604335">
    <property type="component" value="Unassembled WGS sequence"/>
</dbReference>
<name>A0ABW7C8M8_9CYAN</name>
<keyword evidence="6" id="KW-1185">Reference proteome</keyword>
<dbReference type="EMBL" id="JAZAQF010000006">
    <property type="protein sequence ID" value="MFG3816288.1"/>
    <property type="molecule type" value="Genomic_DNA"/>
</dbReference>
<dbReference type="Pfam" id="PF00005">
    <property type="entry name" value="ABC_tran"/>
    <property type="match status" value="1"/>
</dbReference>
<evidence type="ECO:0000313" key="6">
    <source>
        <dbReference type="Proteomes" id="UP001604335"/>
    </source>
</evidence>
<organism evidence="5 6">
    <name type="scientific">Limnothrix redekei LRLZ20PSL1</name>
    <dbReference type="NCBI Taxonomy" id="3112953"/>
    <lineage>
        <taxon>Bacteria</taxon>
        <taxon>Bacillati</taxon>
        <taxon>Cyanobacteriota</taxon>
        <taxon>Cyanophyceae</taxon>
        <taxon>Pseudanabaenales</taxon>
        <taxon>Pseudanabaenaceae</taxon>
        <taxon>Limnothrix</taxon>
    </lineage>
</organism>
<dbReference type="PROSITE" id="PS50893">
    <property type="entry name" value="ABC_TRANSPORTER_2"/>
    <property type="match status" value="1"/>
</dbReference>
<dbReference type="InterPro" id="IPR027417">
    <property type="entry name" value="P-loop_NTPase"/>
</dbReference>
<protein>
    <submittedName>
        <fullName evidence="5">Heme ABC exporter ATP-binding protein CcmA</fullName>
    </submittedName>
</protein>
<evidence type="ECO:0000256" key="1">
    <source>
        <dbReference type="ARBA" id="ARBA00022741"/>
    </source>
</evidence>
<evidence type="ECO:0000259" key="4">
    <source>
        <dbReference type="PROSITE" id="PS50893"/>
    </source>
</evidence>
<keyword evidence="1" id="KW-0547">Nucleotide-binding</keyword>
<evidence type="ECO:0000256" key="3">
    <source>
        <dbReference type="ARBA" id="ARBA00022840"/>
    </source>
</evidence>
<dbReference type="InterPro" id="IPR005895">
    <property type="entry name" value="ABC_transptr_haem_export_CcmA"/>
</dbReference>
<dbReference type="InterPro" id="IPR017871">
    <property type="entry name" value="ABC_transporter-like_CS"/>
</dbReference>
<proteinExistence type="predicted"/>
<feature type="domain" description="ABC transporter" evidence="4">
    <location>
        <begin position="37"/>
        <end position="267"/>
    </location>
</feature>
<sequence>MEFGNRCSTQTGTVEASVTKLLQAGQFTGKKTMGAAVSLQNVQKIYGDRPVVNDLSFEIQAGEMFGLLGPNGAGKSTTIRMITTLTRPTAGQIQVAGFDVARQMQQVRQQIGVVLQQTSVDGDLTVWENLEFHGRLHHIPAKERQGRIDRWLDYVELGDRRDSLVKTLSGGMKRRLQIARALLHEPEILFLDEPTVGLDPQTRRRLWEIIRDLNRGGMTMLLTTHYMDEVEYLCDRIGIMDAGQLIELGTLQDLRTKHGEGLVMKQTADRWDYKFFPTLLEANQYLDSQAVKTGLMVRPSNLEDIFVELTGRQLD</sequence>
<keyword evidence="2" id="KW-0201">Cytochrome c-type biogenesis</keyword>
<dbReference type="PROSITE" id="PS00211">
    <property type="entry name" value="ABC_TRANSPORTER_1"/>
    <property type="match status" value="1"/>
</dbReference>
<dbReference type="NCBIfam" id="TIGR01189">
    <property type="entry name" value="ccmA"/>
    <property type="match status" value="1"/>
</dbReference>
<evidence type="ECO:0000313" key="5">
    <source>
        <dbReference type="EMBL" id="MFG3816288.1"/>
    </source>
</evidence>
<dbReference type="InterPro" id="IPR003439">
    <property type="entry name" value="ABC_transporter-like_ATP-bd"/>
</dbReference>
<dbReference type="Gene3D" id="3.40.50.300">
    <property type="entry name" value="P-loop containing nucleotide triphosphate hydrolases"/>
    <property type="match status" value="1"/>
</dbReference>
<keyword evidence="3 5" id="KW-0067">ATP-binding</keyword>
<comment type="caution">
    <text evidence="5">The sequence shown here is derived from an EMBL/GenBank/DDBJ whole genome shotgun (WGS) entry which is preliminary data.</text>
</comment>
<dbReference type="InterPro" id="IPR003593">
    <property type="entry name" value="AAA+_ATPase"/>
</dbReference>
<accession>A0ABW7C8M8</accession>
<dbReference type="GO" id="GO:0005524">
    <property type="term" value="F:ATP binding"/>
    <property type="evidence" value="ECO:0007669"/>
    <property type="project" value="UniProtKB-KW"/>
</dbReference>
<dbReference type="SMART" id="SM00382">
    <property type="entry name" value="AAA"/>
    <property type="match status" value="1"/>
</dbReference>
<evidence type="ECO:0000256" key="2">
    <source>
        <dbReference type="ARBA" id="ARBA00022748"/>
    </source>
</evidence>
<dbReference type="PANTHER" id="PTHR43582:SF2">
    <property type="entry name" value="LINEARMYCIN RESISTANCE ATP-BINDING PROTEIN LNRL"/>
    <property type="match status" value="1"/>
</dbReference>
<dbReference type="PANTHER" id="PTHR43582">
    <property type="entry name" value="LINEARMYCIN RESISTANCE ATP-BINDING PROTEIN LNRL"/>
    <property type="match status" value="1"/>
</dbReference>
<dbReference type="SUPFAM" id="SSF52540">
    <property type="entry name" value="P-loop containing nucleoside triphosphate hydrolases"/>
    <property type="match status" value="1"/>
</dbReference>
<reference evidence="6" key="1">
    <citation type="journal article" date="2024" name="Algal Res.">
        <title>Biochemical, toxicological and genomic investigation of a high-biomass producing Limnothrix strain isolated from Italian shallow drinking water reservoir.</title>
        <authorList>
            <person name="Simonazzi M."/>
            <person name="Shishido T.K."/>
            <person name="Delbaje E."/>
            <person name="Wahlsten M."/>
            <person name="Fewer D.P."/>
            <person name="Sivonen K."/>
            <person name="Pezzolesi L."/>
            <person name="Pistocchi R."/>
        </authorList>
    </citation>
    <scope>NUCLEOTIDE SEQUENCE [LARGE SCALE GENOMIC DNA]</scope>
    <source>
        <strain evidence="6">LRLZ20PSL1</strain>
    </source>
</reference>